<dbReference type="Pfam" id="PF13966">
    <property type="entry name" value="zf-RVT"/>
    <property type="match status" value="1"/>
</dbReference>
<keyword evidence="3" id="KW-1185">Reference proteome</keyword>
<sequence length="249" mass="28561">MATFTNTALGQLTHVQGFEDMKVSNLIDPTTHKWDQNLLHGLFTPHEAELIASIPLCLNKVEDVVVWAFAPSGCYTIKSGSKFLAAEQFRSQQPSLTPNDNGLWRMIWGLSIPNKVHNFLWKACQNAILVKYNLQWQHILIEDTCELRKMEVEDIYHALWGCNQLSQIWDSVPSLSFSQSKTFPSIREMLTFTYEEQKNVELMASIMWTIWHRRNQVRTSSKDYLLSQVIHTASQALATFHDSISSASK</sequence>
<evidence type="ECO:0000313" key="3">
    <source>
        <dbReference type="Proteomes" id="UP001324115"/>
    </source>
</evidence>
<dbReference type="AlphaFoldDB" id="A0AAN7F5P1"/>
<organism evidence="2 3">
    <name type="scientific">Quercus rubra</name>
    <name type="common">Northern red oak</name>
    <name type="synonym">Quercus borealis</name>
    <dbReference type="NCBI Taxonomy" id="3512"/>
    <lineage>
        <taxon>Eukaryota</taxon>
        <taxon>Viridiplantae</taxon>
        <taxon>Streptophyta</taxon>
        <taxon>Embryophyta</taxon>
        <taxon>Tracheophyta</taxon>
        <taxon>Spermatophyta</taxon>
        <taxon>Magnoliopsida</taxon>
        <taxon>eudicotyledons</taxon>
        <taxon>Gunneridae</taxon>
        <taxon>Pentapetalae</taxon>
        <taxon>rosids</taxon>
        <taxon>fabids</taxon>
        <taxon>Fagales</taxon>
        <taxon>Fagaceae</taxon>
        <taxon>Quercus</taxon>
    </lineage>
</organism>
<protein>
    <recommendedName>
        <fullName evidence="1">Reverse transcriptase zinc-binding domain-containing protein</fullName>
    </recommendedName>
</protein>
<proteinExistence type="predicted"/>
<accession>A0AAN7F5P1</accession>
<dbReference type="InterPro" id="IPR026960">
    <property type="entry name" value="RVT-Znf"/>
</dbReference>
<reference evidence="2 3" key="1">
    <citation type="journal article" date="2023" name="G3 (Bethesda)">
        <title>A haplotype-resolved chromosome-scale genome for Quercus rubra L. provides insights into the genetics of adaptive traits for red oak species.</title>
        <authorList>
            <person name="Kapoor B."/>
            <person name="Jenkins J."/>
            <person name="Schmutz J."/>
            <person name="Zhebentyayeva T."/>
            <person name="Kuelheim C."/>
            <person name="Coggeshall M."/>
            <person name="Heim C."/>
            <person name="Lasky J.R."/>
            <person name="Leites L."/>
            <person name="Islam-Faridi N."/>
            <person name="Romero-Severson J."/>
            <person name="DeLeo V.L."/>
            <person name="Lucas S.M."/>
            <person name="Lazic D."/>
            <person name="Gailing O."/>
            <person name="Carlson J."/>
            <person name="Staton M."/>
        </authorList>
    </citation>
    <scope>NUCLEOTIDE SEQUENCE [LARGE SCALE GENOMIC DNA]</scope>
    <source>
        <strain evidence="2">Pseudo-F2</strain>
    </source>
</reference>
<name>A0AAN7F5P1_QUERU</name>
<dbReference type="EMBL" id="JAXUIC010000006">
    <property type="protein sequence ID" value="KAK4586428.1"/>
    <property type="molecule type" value="Genomic_DNA"/>
</dbReference>
<evidence type="ECO:0000313" key="2">
    <source>
        <dbReference type="EMBL" id="KAK4586428.1"/>
    </source>
</evidence>
<evidence type="ECO:0000259" key="1">
    <source>
        <dbReference type="Pfam" id="PF13966"/>
    </source>
</evidence>
<dbReference type="Proteomes" id="UP001324115">
    <property type="component" value="Unassembled WGS sequence"/>
</dbReference>
<comment type="caution">
    <text evidence="2">The sequence shown here is derived from an EMBL/GenBank/DDBJ whole genome shotgun (WGS) entry which is preliminary data.</text>
</comment>
<feature type="domain" description="Reverse transcriptase zinc-binding" evidence="1">
    <location>
        <begin position="99"/>
        <end position="169"/>
    </location>
</feature>
<gene>
    <name evidence="2" type="ORF">RGQ29_023535</name>
</gene>